<dbReference type="PROSITE" id="PS51257">
    <property type="entry name" value="PROKAR_LIPOPROTEIN"/>
    <property type="match status" value="1"/>
</dbReference>
<name>A0A7G6T6I9_9HYPH</name>
<dbReference type="AlphaFoldDB" id="A0A7G6T6I9"/>
<evidence type="ECO:0000313" key="1">
    <source>
        <dbReference type="EMBL" id="QND62371.1"/>
    </source>
</evidence>
<dbReference type="EMBL" id="CP050299">
    <property type="protein sequence ID" value="QND62371.1"/>
    <property type="molecule type" value="Genomic_DNA"/>
</dbReference>
<organism evidence="1 2">
    <name type="scientific">Mesorhizobium huakuii</name>
    <dbReference type="NCBI Taxonomy" id="28104"/>
    <lineage>
        <taxon>Bacteria</taxon>
        <taxon>Pseudomonadati</taxon>
        <taxon>Pseudomonadota</taxon>
        <taxon>Alphaproteobacteria</taxon>
        <taxon>Hyphomicrobiales</taxon>
        <taxon>Phyllobacteriaceae</taxon>
        <taxon>Mesorhizobium</taxon>
    </lineage>
</organism>
<dbReference type="RefSeq" id="WP_183455077.1">
    <property type="nucleotide sequence ID" value="NZ_CP050299.1"/>
</dbReference>
<dbReference type="Proteomes" id="UP000515465">
    <property type="component" value="Plasmid p_1"/>
</dbReference>
<sequence length="150" mass="16643">MYSNLKRLAQATAIASLWTIGSVALSILYGCHTMENMDAGLTSLRGQPYQEAFRVLSFPDAESMIAHKRVFTWVTRDAGSYTVPTFNSGTAYVNGEPIYVETQGTATEIYDDHCKIDVIVGSSDMIEDIKYDGNIGGCERYARRLRPKAQ</sequence>
<gene>
    <name evidence="1" type="ORF">HB778_41085</name>
</gene>
<keyword evidence="1" id="KW-0614">Plasmid</keyword>
<reference evidence="2" key="1">
    <citation type="journal article" date="2020" name="Mol. Plant Microbe">
        <title>Rhizobial microsymbionts of the narrowly endemic Oxytropis species growing in Kamchatka are characterized by significant genetic diversity and possess a set of genes that are associated with T3SS and T6SS secretion systems and can affect the development of symbiosis.</title>
        <authorList>
            <person name="Safronova V."/>
            <person name="Guro P."/>
            <person name="Sazanova A."/>
            <person name="Kuznetsova I."/>
            <person name="Belimov A."/>
            <person name="Yakubov V."/>
            <person name="Chirak E."/>
            <person name="Afonin A."/>
            <person name="Gogolev Y."/>
            <person name="Andronov E."/>
            <person name="Tikhonovich I."/>
        </authorList>
    </citation>
    <scope>NUCLEOTIDE SEQUENCE [LARGE SCALE GENOMIC DNA]</scope>
    <source>
        <strain evidence="2">583</strain>
        <plasmid evidence="2">p_1</plasmid>
    </source>
</reference>
<proteinExistence type="predicted"/>
<evidence type="ECO:0000313" key="2">
    <source>
        <dbReference type="Proteomes" id="UP000515465"/>
    </source>
</evidence>
<protein>
    <submittedName>
        <fullName evidence="1">Uncharacterized protein</fullName>
    </submittedName>
</protein>
<geneLocation type="plasmid" evidence="1 2">
    <name>p_1</name>
</geneLocation>
<accession>A0A7G6T6I9</accession>